<protein>
    <submittedName>
        <fullName evidence="1">Uncharacterized protein</fullName>
    </submittedName>
</protein>
<dbReference type="EMBL" id="JACAZH010000001">
    <property type="protein sequence ID" value="KAF7377344.1"/>
    <property type="molecule type" value="Genomic_DNA"/>
</dbReference>
<accession>A0A8H6ZHA9</accession>
<keyword evidence="2" id="KW-1185">Reference proteome</keyword>
<name>A0A8H6ZHA9_9AGAR</name>
<organism evidence="1 2">
    <name type="scientific">Mycena sanguinolenta</name>
    <dbReference type="NCBI Taxonomy" id="230812"/>
    <lineage>
        <taxon>Eukaryota</taxon>
        <taxon>Fungi</taxon>
        <taxon>Dikarya</taxon>
        <taxon>Basidiomycota</taxon>
        <taxon>Agaricomycotina</taxon>
        <taxon>Agaricomycetes</taxon>
        <taxon>Agaricomycetidae</taxon>
        <taxon>Agaricales</taxon>
        <taxon>Marasmiineae</taxon>
        <taxon>Mycenaceae</taxon>
        <taxon>Mycena</taxon>
    </lineage>
</organism>
<dbReference type="Proteomes" id="UP000623467">
    <property type="component" value="Unassembled WGS sequence"/>
</dbReference>
<dbReference type="AlphaFoldDB" id="A0A8H6ZHA9"/>
<sequence length="158" mass="17144">MVSLRTPAAVTRLLHRHRVYPRRAGSSLSTWTEYSELAISPYLHTAAPRDTSASVWDGGTCAAPKAPRPRRSSARAYASRRRGVELGGSPIKFALPGGRTLGALSVPVSSCIYLRLIIPNSIERGISCSLSRITSHARTTPEILPWSRLLVSPAPLVF</sequence>
<proteinExistence type="predicted"/>
<evidence type="ECO:0000313" key="1">
    <source>
        <dbReference type="EMBL" id="KAF7377344.1"/>
    </source>
</evidence>
<gene>
    <name evidence="1" type="ORF">MSAN_00155400</name>
</gene>
<reference evidence="1" key="1">
    <citation type="submission" date="2020-05" db="EMBL/GenBank/DDBJ databases">
        <title>Mycena genomes resolve the evolution of fungal bioluminescence.</title>
        <authorList>
            <person name="Tsai I.J."/>
        </authorList>
    </citation>
    <scope>NUCLEOTIDE SEQUENCE</scope>
    <source>
        <strain evidence="1">160909Yilan</strain>
    </source>
</reference>
<comment type="caution">
    <text evidence="1">The sequence shown here is derived from an EMBL/GenBank/DDBJ whole genome shotgun (WGS) entry which is preliminary data.</text>
</comment>
<evidence type="ECO:0000313" key="2">
    <source>
        <dbReference type="Proteomes" id="UP000623467"/>
    </source>
</evidence>